<sequence>MLTLDLLQNSLPQQLKTRVTQDMVDSFNASITDPLVAENMRDNLLSYTRVLADGRFKMADYMDAVRYVSFKLMGYPNQDAYARTFPNRWQALHAQGASPKDISAYVSAYNKNKLVNLILEQTLIPTHVLNQDIYQKAINVQADMMMNAKSEKVRVEAANSLLNHLKRPDTHKVELEIGIKDSSGLRELKDSMAQLAQQQRDMIQGGHISARSVAHSPLVIEAGDDE</sequence>
<gene>
    <name evidence="1" type="ORF">HU668_18295</name>
</gene>
<name>A0A7Y6NH14_9GAMM</name>
<protein>
    <submittedName>
        <fullName evidence="1">Uncharacterized protein</fullName>
    </submittedName>
</protein>
<evidence type="ECO:0000313" key="2">
    <source>
        <dbReference type="Proteomes" id="UP000566985"/>
    </source>
</evidence>
<reference evidence="1 2" key="1">
    <citation type="submission" date="2020-05" db="EMBL/GenBank/DDBJ databases">
        <title>Whole Genome Sequences of Enterobacteriales Associated with the International Space Station.</title>
        <authorList>
            <person name="Bharadwaj A."/>
            <person name="Daudu R."/>
            <person name="Singh N."/>
            <person name="Wood J."/>
            <person name="Debieu M."/>
            <person name="Mason C."/>
            <person name="Wang C."/>
            <person name="Venkateswaran K."/>
        </authorList>
    </citation>
    <scope>NUCLEOTIDE SEQUENCE [LARGE SCALE GENOMIC DNA]</scope>
    <source>
        <strain evidence="1 2">IF5SW-B1</strain>
    </source>
</reference>
<evidence type="ECO:0000313" key="1">
    <source>
        <dbReference type="EMBL" id="NUY98410.1"/>
    </source>
</evidence>
<dbReference type="EMBL" id="JABWPM010000025">
    <property type="protein sequence ID" value="NUY98410.1"/>
    <property type="molecule type" value="Genomic_DNA"/>
</dbReference>
<comment type="caution">
    <text evidence="1">The sequence shown here is derived from an EMBL/GenBank/DDBJ whole genome shotgun (WGS) entry which is preliminary data.</text>
</comment>
<proteinExistence type="predicted"/>
<dbReference type="AlphaFoldDB" id="A0A7Y6NH14"/>
<dbReference type="GeneID" id="57347065"/>
<dbReference type="RefSeq" id="WP_069729495.1">
    <property type="nucleotide sequence ID" value="NZ_JABWPE010000025.1"/>
</dbReference>
<accession>A0A7Y6NH14</accession>
<organism evidence="1 2">
    <name type="scientific">Pantoea brenneri</name>
    <dbReference type="NCBI Taxonomy" id="472694"/>
    <lineage>
        <taxon>Bacteria</taxon>
        <taxon>Pseudomonadati</taxon>
        <taxon>Pseudomonadota</taxon>
        <taxon>Gammaproteobacteria</taxon>
        <taxon>Enterobacterales</taxon>
        <taxon>Erwiniaceae</taxon>
        <taxon>Pantoea</taxon>
    </lineage>
</organism>
<dbReference type="Proteomes" id="UP000566985">
    <property type="component" value="Unassembled WGS sequence"/>
</dbReference>